<feature type="region of interest" description="Disordered" evidence="19">
    <location>
        <begin position="416"/>
        <end position="447"/>
    </location>
</feature>
<dbReference type="GO" id="GO:0004674">
    <property type="term" value="F:protein serine/threonine kinase activity"/>
    <property type="evidence" value="ECO:0007669"/>
    <property type="project" value="UniProtKB-KW"/>
</dbReference>
<keyword evidence="9" id="KW-0479">Metal-binding</keyword>
<dbReference type="Pfam" id="PF00069">
    <property type="entry name" value="Pkinase"/>
    <property type="match status" value="1"/>
</dbReference>
<dbReference type="GO" id="GO:0005737">
    <property type="term" value="C:cytoplasm"/>
    <property type="evidence" value="ECO:0007669"/>
    <property type="project" value="UniProtKB-SubCell"/>
</dbReference>
<dbReference type="SMART" id="SM00220">
    <property type="entry name" value="S_TKc"/>
    <property type="match status" value="1"/>
</dbReference>
<keyword evidence="6" id="KW-0963">Cytoplasm</keyword>
<dbReference type="Gene3D" id="3.30.200.20">
    <property type="entry name" value="Phosphorylase Kinase, domain 1"/>
    <property type="match status" value="1"/>
</dbReference>
<dbReference type="AlphaFoldDB" id="A0A443SJM7"/>
<evidence type="ECO:0000256" key="3">
    <source>
        <dbReference type="ARBA" id="ARBA00004496"/>
    </source>
</evidence>
<keyword evidence="7 18" id="KW-0723">Serine/threonine-protein kinase</keyword>
<dbReference type="OrthoDB" id="68483at2759"/>
<dbReference type="STRING" id="299467.A0A443SJM7"/>
<dbReference type="InterPro" id="IPR008271">
    <property type="entry name" value="Ser/Thr_kinase_AS"/>
</dbReference>
<evidence type="ECO:0000256" key="2">
    <source>
        <dbReference type="ARBA" id="ARBA00001946"/>
    </source>
</evidence>
<dbReference type="PROSITE" id="PS00107">
    <property type="entry name" value="PROTEIN_KINASE_ATP"/>
    <property type="match status" value="1"/>
</dbReference>
<dbReference type="GO" id="GO:0035556">
    <property type="term" value="P:intracellular signal transduction"/>
    <property type="evidence" value="ECO:0007669"/>
    <property type="project" value="TreeGrafter"/>
</dbReference>
<evidence type="ECO:0000256" key="5">
    <source>
        <dbReference type="ARBA" id="ARBA00012513"/>
    </source>
</evidence>
<keyword evidence="11 21" id="KW-0418">Kinase</keyword>
<evidence type="ECO:0000256" key="1">
    <source>
        <dbReference type="ARBA" id="ARBA00001936"/>
    </source>
</evidence>
<dbReference type="PANTHER" id="PTHR24346:SF94">
    <property type="entry name" value="NON-SPECIFIC SERINE_THREONINE PROTEIN KINASE"/>
    <property type="match status" value="1"/>
</dbReference>
<comment type="cofactor">
    <cofactor evidence="2">
        <name>Mg(2+)</name>
        <dbReference type="ChEBI" id="CHEBI:18420"/>
    </cofactor>
</comment>
<evidence type="ECO:0000256" key="7">
    <source>
        <dbReference type="ARBA" id="ARBA00022527"/>
    </source>
</evidence>
<dbReference type="InterPro" id="IPR000719">
    <property type="entry name" value="Prot_kinase_dom"/>
</dbReference>
<dbReference type="VEuPathDB" id="VectorBase:LDEU004300"/>
<comment type="caution">
    <text evidence="21">The sequence shown here is derived from an EMBL/GenBank/DDBJ whole genome shotgun (WGS) entry which is preliminary data.</text>
</comment>
<keyword evidence="14" id="KW-0464">Manganese</keyword>
<dbReference type="InterPro" id="IPR039154">
    <property type="entry name" value="LKB1_c"/>
</dbReference>
<comment type="catalytic activity">
    <reaction evidence="15">
        <text>L-threonyl-[protein] + ATP = O-phospho-L-threonyl-[protein] + ADP + H(+)</text>
        <dbReference type="Rhea" id="RHEA:46608"/>
        <dbReference type="Rhea" id="RHEA-COMP:11060"/>
        <dbReference type="Rhea" id="RHEA-COMP:11605"/>
        <dbReference type="ChEBI" id="CHEBI:15378"/>
        <dbReference type="ChEBI" id="CHEBI:30013"/>
        <dbReference type="ChEBI" id="CHEBI:30616"/>
        <dbReference type="ChEBI" id="CHEBI:61977"/>
        <dbReference type="ChEBI" id="CHEBI:456216"/>
        <dbReference type="EC" id="2.7.11.1"/>
    </reaction>
</comment>
<evidence type="ECO:0000313" key="21">
    <source>
        <dbReference type="EMBL" id="RWS27738.1"/>
    </source>
</evidence>
<reference evidence="21 22" key="1">
    <citation type="journal article" date="2018" name="Gigascience">
        <title>Genomes of trombidid mites reveal novel predicted allergens and laterally-transferred genes associated with secondary metabolism.</title>
        <authorList>
            <person name="Dong X."/>
            <person name="Chaisiri K."/>
            <person name="Xia D."/>
            <person name="Armstrong S.D."/>
            <person name="Fang Y."/>
            <person name="Donnelly M.J."/>
            <person name="Kadowaki T."/>
            <person name="McGarry J.W."/>
            <person name="Darby A.C."/>
            <person name="Makepeace B.L."/>
        </authorList>
    </citation>
    <scope>NUCLEOTIDE SEQUENCE [LARGE SCALE GENOMIC DNA]</scope>
    <source>
        <strain evidence="21">UoL-UT</strain>
    </source>
</reference>
<comment type="similarity">
    <text evidence="4">Belongs to the protein kinase superfamily. CAMK Ser/Thr protein kinase family. LKB1 subfamily.</text>
</comment>
<evidence type="ECO:0000256" key="15">
    <source>
        <dbReference type="ARBA" id="ARBA00047899"/>
    </source>
</evidence>
<dbReference type="SUPFAM" id="SSF56112">
    <property type="entry name" value="Protein kinase-like (PK-like)"/>
    <property type="match status" value="1"/>
</dbReference>
<dbReference type="FunFam" id="1.10.510.10:FF:000571">
    <property type="entry name" value="Maternal embryonic leucine zipper kinase"/>
    <property type="match status" value="1"/>
</dbReference>
<evidence type="ECO:0000256" key="8">
    <source>
        <dbReference type="ARBA" id="ARBA00022679"/>
    </source>
</evidence>
<evidence type="ECO:0000256" key="18">
    <source>
        <dbReference type="RuleBase" id="RU000304"/>
    </source>
</evidence>
<evidence type="ECO:0000256" key="16">
    <source>
        <dbReference type="ARBA" id="ARBA00048679"/>
    </source>
</evidence>
<dbReference type="PANTHER" id="PTHR24346">
    <property type="entry name" value="MAP/MICROTUBULE AFFINITY-REGULATING KINASE"/>
    <property type="match status" value="1"/>
</dbReference>
<comment type="subcellular location">
    <subcellularLocation>
        <location evidence="3">Cytoplasm</location>
    </subcellularLocation>
</comment>
<evidence type="ECO:0000256" key="10">
    <source>
        <dbReference type="ARBA" id="ARBA00022741"/>
    </source>
</evidence>
<evidence type="ECO:0000259" key="20">
    <source>
        <dbReference type="PROSITE" id="PS50011"/>
    </source>
</evidence>
<keyword evidence="13" id="KW-0460">Magnesium</keyword>
<dbReference type="GO" id="GO:0005524">
    <property type="term" value="F:ATP binding"/>
    <property type="evidence" value="ECO:0007669"/>
    <property type="project" value="UniProtKB-UniRule"/>
</dbReference>
<accession>A0A443SJM7</accession>
<protein>
    <recommendedName>
        <fullName evidence="5">non-specific serine/threonine protein kinase</fullName>
        <ecNumber evidence="5">2.7.11.1</ecNumber>
    </recommendedName>
</protein>
<dbReference type="Proteomes" id="UP000288716">
    <property type="component" value="Unassembled WGS sequence"/>
</dbReference>
<dbReference type="EMBL" id="NCKV01001805">
    <property type="protein sequence ID" value="RWS27738.1"/>
    <property type="molecule type" value="Genomic_DNA"/>
</dbReference>
<name>A0A443SJM7_9ACAR</name>
<dbReference type="PROSITE" id="PS00108">
    <property type="entry name" value="PROTEIN_KINASE_ST"/>
    <property type="match status" value="1"/>
</dbReference>
<evidence type="ECO:0000256" key="19">
    <source>
        <dbReference type="SAM" id="MobiDB-lite"/>
    </source>
</evidence>
<feature type="compositionally biased region" description="Polar residues" evidence="19">
    <location>
        <begin position="420"/>
        <end position="431"/>
    </location>
</feature>
<dbReference type="FunFam" id="3.30.200.20:FF:000235">
    <property type="entry name" value="serine/threonine-protein kinase STK11"/>
    <property type="match status" value="1"/>
</dbReference>
<dbReference type="InterPro" id="IPR011009">
    <property type="entry name" value="Kinase-like_dom_sf"/>
</dbReference>
<organism evidence="21 22">
    <name type="scientific">Leptotrombidium deliense</name>
    <dbReference type="NCBI Taxonomy" id="299467"/>
    <lineage>
        <taxon>Eukaryota</taxon>
        <taxon>Metazoa</taxon>
        <taxon>Ecdysozoa</taxon>
        <taxon>Arthropoda</taxon>
        <taxon>Chelicerata</taxon>
        <taxon>Arachnida</taxon>
        <taxon>Acari</taxon>
        <taxon>Acariformes</taxon>
        <taxon>Trombidiformes</taxon>
        <taxon>Prostigmata</taxon>
        <taxon>Anystina</taxon>
        <taxon>Parasitengona</taxon>
        <taxon>Trombiculoidea</taxon>
        <taxon>Trombiculidae</taxon>
        <taxon>Leptotrombidium</taxon>
    </lineage>
</organism>
<dbReference type="EC" id="2.7.11.1" evidence="5"/>
<evidence type="ECO:0000313" key="22">
    <source>
        <dbReference type="Proteomes" id="UP000288716"/>
    </source>
</evidence>
<evidence type="ECO:0000256" key="4">
    <source>
        <dbReference type="ARBA" id="ARBA00009985"/>
    </source>
</evidence>
<dbReference type="GO" id="GO:0001558">
    <property type="term" value="P:regulation of cell growth"/>
    <property type="evidence" value="ECO:0007669"/>
    <property type="project" value="InterPro"/>
</dbReference>
<dbReference type="GO" id="GO:0042593">
    <property type="term" value="P:glucose homeostasis"/>
    <property type="evidence" value="ECO:0007669"/>
    <property type="project" value="InterPro"/>
</dbReference>
<keyword evidence="10 17" id="KW-0547">Nucleotide-binding</keyword>
<dbReference type="InterPro" id="IPR017441">
    <property type="entry name" value="Protein_kinase_ATP_BS"/>
</dbReference>
<dbReference type="PROSITE" id="PS50011">
    <property type="entry name" value="PROTEIN_KINASE_DOM"/>
    <property type="match status" value="1"/>
</dbReference>
<evidence type="ECO:0000256" key="6">
    <source>
        <dbReference type="ARBA" id="ARBA00022490"/>
    </source>
</evidence>
<keyword evidence="8" id="KW-0808">Transferase</keyword>
<evidence type="ECO:0000256" key="11">
    <source>
        <dbReference type="ARBA" id="ARBA00022777"/>
    </source>
</evidence>
<dbReference type="GO" id="GO:0046872">
    <property type="term" value="F:metal ion binding"/>
    <property type="evidence" value="ECO:0007669"/>
    <property type="project" value="UniProtKB-KW"/>
</dbReference>
<keyword evidence="22" id="KW-1185">Reference proteome</keyword>
<comment type="cofactor">
    <cofactor evidence="1">
        <name>Mn(2+)</name>
        <dbReference type="ChEBI" id="CHEBI:29035"/>
    </cofactor>
</comment>
<gene>
    <name evidence="21" type="ORF">B4U80_08413</name>
</gene>
<dbReference type="CDD" id="cd14119">
    <property type="entry name" value="STKc_LKB1"/>
    <property type="match status" value="1"/>
</dbReference>
<proteinExistence type="inferred from homology"/>
<sequence>MVQLDSQLLCKNAPLLLPAIDDNDSLDYGDMSRSPVNDLCDQVFVEKSDAEDDTQGDCTMNSQTAVKWDSYLVDDLNEPLAFHRKKKKKAKFIGDYVMGDVLGEGSYSKVKEVLDSRTLQRRAVKIMQKKRWRKIPNGEQNVQREIQLLRRLNHRNVIQFIDIIYSDEKEKVYIIMEYCVCVMQELLDSIPSKKLPIHQAHGYFYQAINGLEYLHSKGIIHKDIKPGNLLIDNAGVIKISDFGVSEASLLDQFCIDDTCHTSQGSPAFQPPEIASGCESFSGFKVDVWSSGVTLYNITTGKYPFEGDTIFKLFENISKGEYTIPDEIDELLQSLLCGMLEKDASKSWLRKKPPVICEHVAIPIRGNGDEFRSMTVLPYLHSLHYPSESVDELDVHETFIPESELEDWKQRPAAVARNRNCDSNSTSVVNQQRQRRKKSSASMNSRKNALKVDAINPDSRVTFNQ</sequence>
<evidence type="ECO:0000256" key="14">
    <source>
        <dbReference type="ARBA" id="ARBA00023211"/>
    </source>
</evidence>
<evidence type="ECO:0000256" key="13">
    <source>
        <dbReference type="ARBA" id="ARBA00022842"/>
    </source>
</evidence>
<feature type="domain" description="Protein kinase" evidence="20">
    <location>
        <begin position="96"/>
        <end position="355"/>
    </location>
</feature>
<evidence type="ECO:0000256" key="17">
    <source>
        <dbReference type="PROSITE-ProRule" id="PRU10141"/>
    </source>
</evidence>
<feature type="binding site" evidence="17">
    <location>
        <position position="125"/>
    </location>
    <ligand>
        <name>ATP</name>
        <dbReference type="ChEBI" id="CHEBI:30616"/>
    </ligand>
</feature>
<evidence type="ECO:0000256" key="9">
    <source>
        <dbReference type="ARBA" id="ARBA00022723"/>
    </source>
</evidence>
<dbReference type="GO" id="GO:0030295">
    <property type="term" value="F:protein kinase activator activity"/>
    <property type="evidence" value="ECO:0007669"/>
    <property type="project" value="InterPro"/>
</dbReference>
<comment type="catalytic activity">
    <reaction evidence="16">
        <text>L-seryl-[protein] + ATP = O-phospho-L-seryl-[protein] + ADP + H(+)</text>
        <dbReference type="Rhea" id="RHEA:17989"/>
        <dbReference type="Rhea" id="RHEA-COMP:9863"/>
        <dbReference type="Rhea" id="RHEA-COMP:11604"/>
        <dbReference type="ChEBI" id="CHEBI:15378"/>
        <dbReference type="ChEBI" id="CHEBI:29999"/>
        <dbReference type="ChEBI" id="CHEBI:30616"/>
        <dbReference type="ChEBI" id="CHEBI:83421"/>
        <dbReference type="ChEBI" id="CHEBI:456216"/>
        <dbReference type="EC" id="2.7.11.1"/>
    </reaction>
</comment>
<keyword evidence="12 17" id="KW-0067">ATP-binding</keyword>
<dbReference type="Gene3D" id="1.10.510.10">
    <property type="entry name" value="Transferase(Phosphotransferase) domain 1"/>
    <property type="match status" value="1"/>
</dbReference>
<evidence type="ECO:0000256" key="12">
    <source>
        <dbReference type="ARBA" id="ARBA00022840"/>
    </source>
</evidence>
<dbReference type="GO" id="GO:0030010">
    <property type="term" value="P:establishment of cell polarity"/>
    <property type="evidence" value="ECO:0007669"/>
    <property type="project" value="InterPro"/>
</dbReference>